<reference evidence="13 14" key="1">
    <citation type="journal article" date="2016" name="Nat. Commun.">
        <title>Extremotolerant tardigrade genome and improved radiotolerance of human cultured cells by tardigrade-unique protein.</title>
        <authorList>
            <person name="Hashimoto T."/>
            <person name="Horikawa D.D."/>
            <person name="Saito Y."/>
            <person name="Kuwahara H."/>
            <person name="Kozuka-Hata H."/>
            <person name="Shin-I T."/>
            <person name="Minakuchi Y."/>
            <person name="Ohishi K."/>
            <person name="Motoyama A."/>
            <person name="Aizu T."/>
            <person name="Enomoto A."/>
            <person name="Kondo K."/>
            <person name="Tanaka S."/>
            <person name="Hara Y."/>
            <person name="Koshikawa S."/>
            <person name="Sagara H."/>
            <person name="Miura T."/>
            <person name="Yokobori S."/>
            <person name="Miyagawa K."/>
            <person name="Suzuki Y."/>
            <person name="Kubo T."/>
            <person name="Oyama M."/>
            <person name="Kohara Y."/>
            <person name="Fujiyama A."/>
            <person name="Arakawa K."/>
            <person name="Katayama T."/>
            <person name="Toyoda A."/>
            <person name="Kunieda T."/>
        </authorList>
    </citation>
    <scope>NUCLEOTIDE SEQUENCE [LARGE SCALE GENOMIC DNA]</scope>
    <source>
        <strain evidence="13 14">YOKOZUNA-1</strain>
    </source>
</reference>
<name>A0A1D1V518_RAMVA</name>
<comment type="function">
    <text evidence="9">Probable S-adenosyl-L-methionine-dependent methyltransferase that acts as a component of the wybutosine biosynthesis pathway. Wybutosine is a hyper modified guanosine with a tricyclic base found at the 3'-position adjacent to the anticodon of eukaryotic phenylalanine tRNA.</text>
</comment>
<dbReference type="GO" id="GO:0008168">
    <property type="term" value="F:methyltransferase activity"/>
    <property type="evidence" value="ECO:0007669"/>
    <property type="project" value="UniProtKB-KW"/>
</dbReference>
<dbReference type="GO" id="GO:0032259">
    <property type="term" value="P:methylation"/>
    <property type="evidence" value="ECO:0007669"/>
    <property type="project" value="UniProtKB-KW"/>
</dbReference>
<dbReference type="EMBL" id="BDGG01000003">
    <property type="protein sequence ID" value="GAU96829.1"/>
    <property type="molecule type" value="Genomic_DNA"/>
</dbReference>
<keyword evidence="5" id="KW-0489">Methyltransferase</keyword>
<dbReference type="AlphaFoldDB" id="A0A1D1V518"/>
<dbReference type="PANTHER" id="PTHR48418:SF1">
    <property type="entry name" value="TRNA WYBUTOSINE-SYNTHESIZING PROTEIN 3"/>
    <property type="match status" value="1"/>
</dbReference>
<dbReference type="OrthoDB" id="263283at2759"/>
<dbReference type="InterPro" id="IPR036602">
    <property type="entry name" value="tRNA_yW-synthesising-like_sf"/>
</dbReference>
<keyword evidence="8" id="KW-0819">tRNA processing</keyword>
<evidence type="ECO:0000256" key="10">
    <source>
        <dbReference type="ARBA" id="ARBA00030554"/>
    </source>
</evidence>
<evidence type="ECO:0000256" key="5">
    <source>
        <dbReference type="ARBA" id="ARBA00022603"/>
    </source>
</evidence>
<evidence type="ECO:0000256" key="9">
    <source>
        <dbReference type="ARBA" id="ARBA00025378"/>
    </source>
</evidence>
<evidence type="ECO:0000256" key="3">
    <source>
        <dbReference type="ARBA" id="ARBA00012750"/>
    </source>
</evidence>
<evidence type="ECO:0000313" key="13">
    <source>
        <dbReference type="EMBL" id="GAU96829.1"/>
    </source>
</evidence>
<evidence type="ECO:0000256" key="11">
    <source>
        <dbReference type="ARBA" id="ARBA00049202"/>
    </source>
</evidence>
<accession>A0A1D1V518</accession>
<comment type="catalytic activity">
    <reaction evidence="11">
        <text>4-demethyl-7-[(3S)-3-amino-3-carboxypropyl]wyosine(37) in tRNA(Phe) + S-adenosyl-L-methionine = 7-[(3S)-3-amino-3-carboxypropyl]wyosine(37) in tRNA(Phe) + S-adenosyl-L-homocysteine + H(+)</text>
        <dbReference type="Rhea" id="RHEA:36635"/>
        <dbReference type="Rhea" id="RHEA-COMP:10378"/>
        <dbReference type="Rhea" id="RHEA-COMP:10379"/>
        <dbReference type="ChEBI" id="CHEBI:15378"/>
        <dbReference type="ChEBI" id="CHEBI:57856"/>
        <dbReference type="ChEBI" id="CHEBI:59789"/>
        <dbReference type="ChEBI" id="CHEBI:73543"/>
        <dbReference type="ChEBI" id="CHEBI:73550"/>
        <dbReference type="EC" id="2.1.1.282"/>
    </reaction>
</comment>
<evidence type="ECO:0000256" key="7">
    <source>
        <dbReference type="ARBA" id="ARBA00022691"/>
    </source>
</evidence>
<evidence type="ECO:0000256" key="6">
    <source>
        <dbReference type="ARBA" id="ARBA00022679"/>
    </source>
</evidence>
<dbReference type="Gene3D" id="3.30.1960.10">
    <property type="entry name" value="tRNA wybutosine-synthesizing-like"/>
    <property type="match status" value="1"/>
</dbReference>
<dbReference type="Pfam" id="PF02676">
    <property type="entry name" value="TYW3"/>
    <property type="match status" value="1"/>
</dbReference>
<dbReference type="EC" id="2.1.1.282" evidence="3"/>
<gene>
    <name evidence="13" type="primary">RvY_08208-1</name>
    <name evidence="13" type="synonym">RvY_08208.1</name>
    <name evidence="13" type="ORF">RvY_08208</name>
</gene>
<evidence type="ECO:0000256" key="8">
    <source>
        <dbReference type="ARBA" id="ARBA00022694"/>
    </source>
</evidence>
<sequence length="243" mass="27082">MAKLAPQAQDVLSTVYDKKFGAEKDAVIRDLCTGSSIVPDNSRKGSFDVEIQDVLEFINSLPAYLSTSSCSGRTMLYSREGEGKGDCVWHYVAHEHDFNQEAFISALRKLKKDGNAASNVALKFEPFILHIRCRTLSDAQTLHALSVQAGFRNSGITVRRKGKEGFGIHVAIRSTLHLDMPIALNRTFIVSEESFALLAEDITCKILKNSLQSERFQKALHTAFRDRPDVAEIREDIVVEEPP</sequence>
<dbReference type="STRING" id="947166.A0A1D1V518"/>
<evidence type="ECO:0000256" key="2">
    <source>
        <dbReference type="ARBA" id="ARBA00008569"/>
    </source>
</evidence>
<organism evidence="13 14">
    <name type="scientific">Ramazzottius varieornatus</name>
    <name type="common">Water bear</name>
    <name type="synonym">Tardigrade</name>
    <dbReference type="NCBI Taxonomy" id="947166"/>
    <lineage>
        <taxon>Eukaryota</taxon>
        <taxon>Metazoa</taxon>
        <taxon>Ecdysozoa</taxon>
        <taxon>Tardigrada</taxon>
        <taxon>Eutardigrada</taxon>
        <taxon>Parachela</taxon>
        <taxon>Hypsibioidea</taxon>
        <taxon>Ramazzottiidae</taxon>
        <taxon>Ramazzottius</taxon>
    </lineage>
</organism>
<feature type="domain" description="tRNA wybutosine-synthesizing protein" evidence="12">
    <location>
        <begin position="23"/>
        <end position="221"/>
    </location>
</feature>
<keyword evidence="14" id="KW-1185">Reference proteome</keyword>
<evidence type="ECO:0000259" key="12">
    <source>
        <dbReference type="Pfam" id="PF02676"/>
    </source>
</evidence>
<proteinExistence type="inferred from homology"/>
<dbReference type="Proteomes" id="UP000186922">
    <property type="component" value="Unassembled WGS sequence"/>
</dbReference>
<keyword evidence="7" id="KW-0949">S-adenosyl-L-methionine</keyword>
<dbReference type="UniPathway" id="UPA00375"/>
<dbReference type="SUPFAM" id="SSF111278">
    <property type="entry name" value="SSo0622-like"/>
    <property type="match status" value="1"/>
</dbReference>
<comment type="similarity">
    <text evidence="2">Belongs to the TYW3 family.</text>
</comment>
<protein>
    <recommendedName>
        <fullName evidence="4">tRNA wybutosine-synthesizing protein 3 homolog</fullName>
        <ecNumber evidence="3">2.1.1.282</ecNumber>
    </recommendedName>
    <alternativeName>
        <fullName evidence="10">tRNA(Phe) 7-((3-amino-3-carboxypropyl)-4-demethylwyosine(37)-N(4))-methyltransferase</fullName>
    </alternativeName>
</protein>
<keyword evidence="6" id="KW-0808">Transferase</keyword>
<dbReference type="InterPro" id="IPR003827">
    <property type="entry name" value="tRNA_yW-synthesising"/>
</dbReference>
<comment type="caution">
    <text evidence="13">The sequence shown here is derived from an EMBL/GenBank/DDBJ whole genome shotgun (WGS) entry which is preliminary data.</text>
</comment>
<dbReference type="GO" id="GO:0008033">
    <property type="term" value="P:tRNA processing"/>
    <property type="evidence" value="ECO:0007669"/>
    <property type="project" value="UniProtKB-KW"/>
</dbReference>
<evidence type="ECO:0000313" key="14">
    <source>
        <dbReference type="Proteomes" id="UP000186922"/>
    </source>
</evidence>
<evidence type="ECO:0000256" key="4">
    <source>
        <dbReference type="ARBA" id="ARBA00016536"/>
    </source>
</evidence>
<dbReference type="PANTHER" id="PTHR48418">
    <property type="entry name" value="TRNA WYBUTOSINE-SYNTHESIZING PROTEIN 3"/>
    <property type="match status" value="1"/>
</dbReference>
<evidence type="ECO:0000256" key="1">
    <source>
        <dbReference type="ARBA" id="ARBA00004797"/>
    </source>
</evidence>
<comment type="pathway">
    <text evidence="1">tRNA modification; wybutosine-tRNA(Phe) biosynthesis.</text>
</comment>